<evidence type="ECO:0000313" key="8">
    <source>
        <dbReference type="Proteomes" id="UP000260862"/>
    </source>
</evidence>
<dbReference type="InterPro" id="IPR025997">
    <property type="entry name" value="SBP_2_dom"/>
</dbReference>
<evidence type="ECO:0000259" key="4">
    <source>
        <dbReference type="PROSITE" id="PS50932"/>
    </source>
</evidence>
<reference evidence="8 9" key="1">
    <citation type="submission" date="2018-08" db="EMBL/GenBank/DDBJ databases">
        <title>A genome reference for cultivated species of the human gut microbiota.</title>
        <authorList>
            <person name="Zou Y."/>
            <person name="Xue W."/>
            <person name="Luo G."/>
        </authorList>
    </citation>
    <scope>NUCLEOTIDE SEQUENCE [LARGE SCALE GENOMIC DNA]</scope>
    <source>
        <strain evidence="6 10">AF24-16AC</strain>
        <strain evidence="7 9">AM17-44</strain>
        <strain evidence="5 8">TF10-3AC</strain>
    </source>
</reference>
<evidence type="ECO:0000256" key="1">
    <source>
        <dbReference type="ARBA" id="ARBA00023015"/>
    </source>
</evidence>
<dbReference type="InterPro" id="IPR010982">
    <property type="entry name" value="Lambda_DNA-bd_dom_sf"/>
</dbReference>
<protein>
    <submittedName>
        <fullName evidence="5">LacI family DNA-binding transcriptional regulator</fullName>
    </submittedName>
</protein>
<gene>
    <name evidence="7" type="ORF">DW204_03785</name>
    <name evidence="6" type="ORF">DWY14_08855</name>
    <name evidence="5" type="ORF">DXD04_13175</name>
</gene>
<sequence>MQKNKNIRLTDIARLANVSVGTVDRVIHNRGRVSEENIRRVKEIMEQVGYRPNLIARSLAVKKPCHLVALIPDFRPGDYWSAMEYGIRRAEEEWESYGVKVSVLTFDQYSKVSFEQAVSRLQEMTETVDGVIVGTLFKEAVIQLSEHLDAREIPYVYVDSDIEEQGRLAYYGTDSVAGGEIGARMLLASMAFQGDILVAHIQHDKGSMSTQGQKRYSGFLQYLKQQGYEVNLVEVDLWIGDEAHNEQVLDEAFRNHPGIRGAVTFNSSCYILGDYLEKRQKHEIRLVGYDLIDPNVRLLNEGYVQALIAQRPELQGYNGVKALSRLLLFDEKPQVVNLLPIDILLKENYQFYNRVSNLLQI</sequence>
<accession>A0A3E4MSZ1</accession>
<dbReference type="SMART" id="SM00354">
    <property type="entry name" value="HTH_LACI"/>
    <property type="match status" value="1"/>
</dbReference>
<dbReference type="EMBL" id="QRUY01000017">
    <property type="protein sequence ID" value="RGS07289.1"/>
    <property type="molecule type" value="Genomic_DNA"/>
</dbReference>
<dbReference type="Pfam" id="PF13407">
    <property type="entry name" value="Peripla_BP_4"/>
    <property type="match status" value="1"/>
</dbReference>
<name>A0A3E4MSZ1_9BACT</name>
<evidence type="ECO:0000313" key="5">
    <source>
        <dbReference type="EMBL" id="RGK52873.1"/>
    </source>
</evidence>
<evidence type="ECO:0000313" key="6">
    <source>
        <dbReference type="EMBL" id="RGS07289.1"/>
    </source>
</evidence>
<keyword evidence="3" id="KW-0804">Transcription</keyword>
<keyword evidence="8" id="KW-1185">Reference proteome</keyword>
<dbReference type="Proteomes" id="UP000260862">
    <property type="component" value="Unassembled WGS sequence"/>
</dbReference>
<proteinExistence type="predicted"/>
<dbReference type="PANTHER" id="PTHR30146:SF144">
    <property type="entry name" value="LACI-FAMILY TRANSCRIPTION REGULATOR"/>
    <property type="match status" value="1"/>
</dbReference>
<evidence type="ECO:0000256" key="3">
    <source>
        <dbReference type="ARBA" id="ARBA00023163"/>
    </source>
</evidence>
<evidence type="ECO:0000313" key="7">
    <source>
        <dbReference type="EMBL" id="RHH48455.1"/>
    </source>
</evidence>
<dbReference type="Gene3D" id="3.40.50.2300">
    <property type="match status" value="2"/>
</dbReference>
<dbReference type="InterPro" id="IPR000843">
    <property type="entry name" value="HTH_LacI"/>
</dbReference>
<dbReference type="CDD" id="cd01392">
    <property type="entry name" value="HTH_LacI"/>
    <property type="match status" value="1"/>
</dbReference>
<dbReference type="CDD" id="cd06307">
    <property type="entry name" value="PBP1_sugar_binding"/>
    <property type="match status" value="1"/>
</dbReference>
<dbReference type="SUPFAM" id="SSF47413">
    <property type="entry name" value="lambda repressor-like DNA-binding domains"/>
    <property type="match status" value="1"/>
</dbReference>
<comment type="caution">
    <text evidence="5">The sequence shown here is derived from an EMBL/GenBank/DDBJ whole genome shotgun (WGS) entry which is preliminary data.</text>
</comment>
<feature type="domain" description="HTH lacI-type" evidence="4">
    <location>
        <begin position="7"/>
        <end position="61"/>
    </location>
</feature>
<dbReference type="GO" id="GO:0003700">
    <property type="term" value="F:DNA-binding transcription factor activity"/>
    <property type="evidence" value="ECO:0007669"/>
    <property type="project" value="TreeGrafter"/>
</dbReference>
<dbReference type="PROSITE" id="PS50932">
    <property type="entry name" value="HTH_LACI_2"/>
    <property type="match status" value="1"/>
</dbReference>
<evidence type="ECO:0000313" key="10">
    <source>
        <dbReference type="Proteomes" id="UP000285750"/>
    </source>
</evidence>
<dbReference type="EMBL" id="QSQT01000028">
    <property type="protein sequence ID" value="RGK52873.1"/>
    <property type="molecule type" value="Genomic_DNA"/>
</dbReference>
<keyword evidence="2 5" id="KW-0238">DNA-binding</keyword>
<dbReference type="EMBL" id="QRJS01000006">
    <property type="protein sequence ID" value="RHH48455.1"/>
    <property type="molecule type" value="Genomic_DNA"/>
</dbReference>
<dbReference type="Pfam" id="PF00356">
    <property type="entry name" value="LacI"/>
    <property type="match status" value="1"/>
</dbReference>
<dbReference type="Proteomes" id="UP000285750">
    <property type="component" value="Unassembled WGS sequence"/>
</dbReference>
<dbReference type="RefSeq" id="WP_117673732.1">
    <property type="nucleotide sequence ID" value="NZ_CABOGR010000028.1"/>
</dbReference>
<organism evidence="5 8">
    <name type="scientific">Phocaeicola plebeius</name>
    <dbReference type="NCBI Taxonomy" id="310297"/>
    <lineage>
        <taxon>Bacteria</taxon>
        <taxon>Pseudomonadati</taxon>
        <taxon>Bacteroidota</taxon>
        <taxon>Bacteroidia</taxon>
        <taxon>Bacteroidales</taxon>
        <taxon>Bacteroidaceae</taxon>
        <taxon>Phocaeicola</taxon>
    </lineage>
</organism>
<dbReference type="Gene3D" id="1.10.260.40">
    <property type="entry name" value="lambda repressor-like DNA-binding domains"/>
    <property type="match status" value="1"/>
</dbReference>
<keyword evidence="1" id="KW-0805">Transcription regulation</keyword>
<evidence type="ECO:0000313" key="9">
    <source>
        <dbReference type="Proteomes" id="UP000284998"/>
    </source>
</evidence>
<dbReference type="PROSITE" id="PS00356">
    <property type="entry name" value="HTH_LACI_1"/>
    <property type="match status" value="1"/>
</dbReference>
<dbReference type="InterPro" id="IPR028082">
    <property type="entry name" value="Peripla_BP_I"/>
</dbReference>
<dbReference type="Proteomes" id="UP000284998">
    <property type="component" value="Unassembled WGS sequence"/>
</dbReference>
<dbReference type="SUPFAM" id="SSF53822">
    <property type="entry name" value="Periplasmic binding protein-like I"/>
    <property type="match status" value="1"/>
</dbReference>
<dbReference type="PANTHER" id="PTHR30146">
    <property type="entry name" value="LACI-RELATED TRANSCRIPTIONAL REPRESSOR"/>
    <property type="match status" value="1"/>
</dbReference>
<dbReference type="GO" id="GO:0000976">
    <property type="term" value="F:transcription cis-regulatory region binding"/>
    <property type="evidence" value="ECO:0007669"/>
    <property type="project" value="TreeGrafter"/>
</dbReference>
<dbReference type="AlphaFoldDB" id="A0A3E4MSZ1"/>
<evidence type="ECO:0000256" key="2">
    <source>
        <dbReference type="ARBA" id="ARBA00023125"/>
    </source>
</evidence>